<dbReference type="SUPFAM" id="SSF75217">
    <property type="entry name" value="alpha/beta knot"/>
    <property type="match status" value="1"/>
</dbReference>
<dbReference type="SUPFAM" id="SSF50249">
    <property type="entry name" value="Nucleic acid-binding proteins"/>
    <property type="match status" value="1"/>
</dbReference>
<dbReference type="WBParaSite" id="ACRNAN_scaffold6466.g6495.t1">
    <property type="protein sequence ID" value="ACRNAN_scaffold6466.g6495.t1"/>
    <property type="gene ID" value="ACRNAN_scaffold6466.g6495"/>
</dbReference>
<dbReference type="Gene3D" id="3.40.1280.10">
    <property type="match status" value="1"/>
</dbReference>
<protein>
    <submittedName>
        <fullName evidence="4">RNA methyltransferase</fullName>
    </submittedName>
</protein>
<dbReference type="InterPro" id="IPR029026">
    <property type="entry name" value="tRNA_m1G_MTases_N"/>
</dbReference>
<dbReference type="Pfam" id="PF02598">
    <property type="entry name" value="Methyltrn_RNA_3"/>
    <property type="match status" value="1"/>
</dbReference>
<evidence type="ECO:0000313" key="3">
    <source>
        <dbReference type="Proteomes" id="UP000887540"/>
    </source>
</evidence>
<dbReference type="InterPro" id="IPR003750">
    <property type="entry name" value="Put_MeTrfase-C9orf114-like"/>
</dbReference>
<evidence type="ECO:0000256" key="1">
    <source>
        <dbReference type="ARBA" id="ARBA00009841"/>
    </source>
</evidence>
<reference evidence="4" key="1">
    <citation type="submission" date="2022-11" db="UniProtKB">
        <authorList>
            <consortium name="WormBaseParasite"/>
        </authorList>
    </citation>
    <scope>IDENTIFICATION</scope>
</reference>
<dbReference type="PANTHER" id="PTHR12150:SF13">
    <property type="entry name" value="METHYLTRANSFERASE C9ORF114-RELATED"/>
    <property type="match status" value="1"/>
</dbReference>
<sequence>MFLNRKERLKIAKKINSKGSKNSFVNWKTRKNEFKQIKEKELVEMLDAREKHASNNEHDQDNAVSSHMDVENQERSSSGSYSIHVALPGSILNNAQSPELRAYLAGQVARTCCIFCVEEIIIFDDTARMTPGSMHIILVNEYLECPQYLRKTLFPLQKPLKFAGILNPLDGTHHLRSTNLDVPYREGVILDKPIKEGRGSLCDVGLEKELELESEVLPPKTRVTVKITHIPQNAKRYRGTLISPSVIKSEAGIYWGYNVRLAKSLSDVFSKDYDVIIGTSERGIPLKSAALPKDGNRKILIVFGGLDGIESALEADEEISTNDPNEFFPFYVNVAPDQGSRIIRTEEAIPITLALVKALMD</sequence>
<feature type="region of interest" description="Disordered" evidence="2">
    <location>
        <begin position="52"/>
        <end position="71"/>
    </location>
</feature>
<dbReference type="InterPro" id="IPR029028">
    <property type="entry name" value="Alpha/beta_knot_MTases"/>
</dbReference>
<comment type="similarity">
    <text evidence="1">Belongs to the class IV-like SAM-binding methyltransferase superfamily.</text>
</comment>
<name>A0A914E8S8_9BILA</name>
<evidence type="ECO:0000256" key="2">
    <source>
        <dbReference type="SAM" id="MobiDB-lite"/>
    </source>
</evidence>
<evidence type="ECO:0000313" key="4">
    <source>
        <dbReference type="WBParaSite" id="ACRNAN_scaffold6466.g6495.t1"/>
    </source>
</evidence>
<feature type="compositionally biased region" description="Basic and acidic residues" evidence="2">
    <location>
        <begin position="52"/>
        <end position="61"/>
    </location>
</feature>
<dbReference type="AlphaFoldDB" id="A0A914E8S8"/>
<organism evidence="3 4">
    <name type="scientific">Acrobeloides nanus</name>
    <dbReference type="NCBI Taxonomy" id="290746"/>
    <lineage>
        <taxon>Eukaryota</taxon>
        <taxon>Metazoa</taxon>
        <taxon>Ecdysozoa</taxon>
        <taxon>Nematoda</taxon>
        <taxon>Chromadorea</taxon>
        <taxon>Rhabditida</taxon>
        <taxon>Tylenchina</taxon>
        <taxon>Cephalobomorpha</taxon>
        <taxon>Cephaloboidea</taxon>
        <taxon>Cephalobidae</taxon>
        <taxon>Acrobeloides</taxon>
    </lineage>
</organism>
<accession>A0A914E8S8</accession>
<proteinExistence type="inferred from homology"/>
<dbReference type="Proteomes" id="UP000887540">
    <property type="component" value="Unplaced"/>
</dbReference>
<keyword evidence="3" id="KW-1185">Reference proteome</keyword>
<dbReference type="Gene3D" id="2.40.50.140">
    <property type="entry name" value="Nucleic acid-binding proteins"/>
    <property type="match status" value="1"/>
</dbReference>
<dbReference type="PANTHER" id="PTHR12150">
    <property type="entry name" value="CLASS IV SAM-BINDING METHYLTRANSFERASE-RELATED"/>
    <property type="match status" value="1"/>
</dbReference>
<dbReference type="InterPro" id="IPR012340">
    <property type="entry name" value="NA-bd_OB-fold"/>
</dbReference>
<dbReference type="CDD" id="cd18086">
    <property type="entry name" value="HsC9orf114-like"/>
    <property type="match status" value="1"/>
</dbReference>